<evidence type="ECO:0000313" key="6">
    <source>
        <dbReference type="Proteomes" id="UP000031972"/>
    </source>
</evidence>
<dbReference type="SUPFAM" id="SSF51735">
    <property type="entry name" value="NAD(P)-binding Rossmann-fold domains"/>
    <property type="match status" value="1"/>
</dbReference>
<comment type="similarity">
    <text evidence="1 3">Belongs to the short-chain dehydrogenases/reductases (SDR) family.</text>
</comment>
<dbReference type="GO" id="GO:0016491">
    <property type="term" value="F:oxidoreductase activity"/>
    <property type="evidence" value="ECO:0007669"/>
    <property type="project" value="UniProtKB-KW"/>
</dbReference>
<dbReference type="InterPro" id="IPR002347">
    <property type="entry name" value="SDR_fam"/>
</dbReference>
<dbReference type="Pfam" id="PF00106">
    <property type="entry name" value="adh_short"/>
    <property type="match status" value="1"/>
</dbReference>
<dbReference type="PRINTS" id="PR00080">
    <property type="entry name" value="SDRFAMILY"/>
</dbReference>
<dbReference type="PATRIC" id="fig|220754.4.peg.2502"/>
<feature type="domain" description="Ketoreductase" evidence="4">
    <location>
        <begin position="4"/>
        <end position="198"/>
    </location>
</feature>
<dbReference type="SMART" id="SM00822">
    <property type="entry name" value="PKS_KR"/>
    <property type="match status" value="1"/>
</dbReference>
<dbReference type="PANTHER" id="PTHR44196">
    <property type="entry name" value="DEHYDROGENASE/REDUCTASE SDR FAMILY MEMBER 7B"/>
    <property type="match status" value="1"/>
</dbReference>
<organism evidence="5 6">
    <name type="scientific">Jeotgalibacillus campisalis</name>
    <dbReference type="NCBI Taxonomy" id="220754"/>
    <lineage>
        <taxon>Bacteria</taxon>
        <taxon>Bacillati</taxon>
        <taxon>Bacillota</taxon>
        <taxon>Bacilli</taxon>
        <taxon>Bacillales</taxon>
        <taxon>Caryophanaceae</taxon>
        <taxon>Jeotgalibacillus</taxon>
    </lineage>
</organism>
<dbReference type="InterPro" id="IPR036291">
    <property type="entry name" value="NAD(P)-bd_dom_sf"/>
</dbReference>
<reference evidence="5 6" key="1">
    <citation type="submission" date="2015-01" db="EMBL/GenBank/DDBJ databases">
        <title>Jeotgalibacillus campisalis genome sequencing.</title>
        <authorList>
            <person name="Goh K.M."/>
            <person name="Chan K.-G."/>
            <person name="Yaakop A.S."/>
            <person name="Ee R."/>
            <person name="Gan H.M."/>
            <person name="Chan C.S."/>
        </authorList>
    </citation>
    <scope>NUCLEOTIDE SEQUENCE [LARGE SCALE GENOMIC DNA]</scope>
    <source>
        <strain evidence="5 6">SF-57</strain>
    </source>
</reference>
<name>A0A0C2VT32_9BACL</name>
<sequence>MKKPIALVTGAGSGLGKELAIRLSHTHHVILIGRRGKPLKELAALIHSHGSALAVPCDISDPDSRKELLDTLTKESLLPVDFVVHNAGVGRFSSVEDAASADLESMFQTNVFGPMALTKALFPYMKKQKSGTFLTILSTAALRGKSNESGYAASKFALRGYSESLAKEAEPYGIRVIRAYMGGMNTPFWENGDHVKDPSRFFQPSEVADIIMEQIDEKDEIIIESKK</sequence>
<dbReference type="PRINTS" id="PR00081">
    <property type="entry name" value="GDHRDH"/>
</dbReference>
<dbReference type="Proteomes" id="UP000031972">
    <property type="component" value="Unassembled WGS sequence"/>
</dbReference>
<dbReference type="GO" id="GO:0016020">
    <property type="term" value="C:membrane"/>
    <property type="evidence" value="ECO:0007669"/>
    <property type="project" value="TreeGrafter"/>
</dbReference>
<dbReference type="CDD" id="cd05233">
    <property type="entry name" value="SDR_c"/>
    <property type="match status" value="1"/>
</dbReference>
<gene>
    <name evidence="5" type="ORF">KR50_24850</name>
</gene>
<dbReference type="Gene3D" id="3.40.50.720">
    <property type="entry name" value="NAD(P)-binding Rossmann-like Domain"/>
    <property type="match status" value="1"/>
</dbReference>
<evidence type="ECO:0000256" key="3">
    <source>
        <dbReference type="RuleBase" id="RU000363"/>
    </source>
</evidence>
<evidence type="ECO:0000256" key="2">
    <source>
        <dbReference type="ARBA" id="ARBA00023002"/>
    </source>
</evidence>
<dbReference type="EMBL" id="JXRR01000015">
    <property type="protein sequence ID" value="KIL47163.1"/>
    <property type="molecule type" value="Genomic_DNA"/>
</dbReference>
<proteinExistence type="inferred from homology"/>
<dbReference type="AlphaFoldDB" id="A0A0C2VT32"/>
<dbReference type="PANTHER" id="PTHR44196:SF1">
    <property type="entry name" value="DEHYDROGENASE_REDUCTASE SDR FAMILY MEMBER 7B"/>
    <property type="match status" value="1"/>
</dbReference>
<dbReference type="RefSeq" id="WP_041058688.1">
    <property type="nucleotide sequence ID" value="NZ_JXRR01000015.1"/>
</dbReference>
<keyword evidence="2" id="KW-0560">Oxidoreductase</keyword>
<evidence type="ECO:0000259" key="4">
    <source>
        <dbReference type="SMART" id="SM00822"/>
    </source>
</evidence>
<comment type="caution">
    <text evidence="5">The sequence shown here is derived from an EMBL/GenBank/DDBJ whole genome shotgun (WGS) entry which is preliminary data.</text>
</comment>
<keyword evidence="6" id="KW-1185">Reference proteome</keyword>
<dbReference type="PROSITE" id="PS00061">
    <property type="entry name" value="ADH_SHORT"/>
    <property type="match status" value="1"/>
</dbReference>
<accession>A0A0C2VT32</accession>
<dbReference type="InterPro" id="IPR020904">
    <property type="entry name" value="Sc_DH/Rdtase_CS"/>
</dbReference>
<evidence type="ECO:0000256" key="1">
    <source>
        <dbReference type="ARBA" id="ARBA00006484"/>
    </source>
</evidence>
<evidence type="ECO:0000313" key="5">
    <source>
        <dbReference type="EMBL" id="KIL47163.1"/>
    </source>
</evidence>
<dbReference type="InterPro" id="IPR057326">
    <property type="entry name" value="KR_dom"/>
</dbReference>
<protein>
    <recommendedName>
        <fullName evidence="4">Ketoreductase domain-containing protein</fullName>
    </recommendedName>
</protein>